<gene>
    <name evidence="4" type="ORF">LXN57_46885</name>
</gene>
<dbReference type="Gene3D" id="1.25.40.10">
    <property type="entry name" value="Tetratricopeptide repeat domain"/>
    <property type="match status" value="1"/>
</dbReference>
<protein>
    <submittedName>
        <fullName evidence="4">AAA family ATPase</fullName>
    </submittedName>
</protein>
<sequence length="927" mass="99203">MVFVERRNQVAHFTAALADCQSGNGRLLAVTGPMASGKSTLLDAFAERARSEGFHVLRAAGSRTERDLPLSLVSQLCHDLGYVTDEAGRSDLLREVRNTAVRHDRGEAVPGPRLATMLHGATVALLAAGLHTPVLLTVDNLQHVDQLSLNCLLYLVRRIRSSRVLVVLSGGELVEPTDRQLFAELIELAGDHHLALPPLSRDGVRTLLAEAFGTPPAEPVVDACTRVSGGNPLLARTLITDLREAAPAGPGADADIQPGLAYTSAFRRYVERCDPVIRQVLAALALLDDCRPTGVLSLARLAEVDAAAARRAVSGLELAGLVLDGRLPHPRARQAVLDQLTAPALTGLHLRAALVLHEEGSAPLPIARHLLAAGRTPSWAGPVLGAAAEELLGGGEVELALAMLRLAHDGATGDEQRATLKVALLQTEWRVDPAAAGHRLAQLVAAARADRLSVLDRVTTVHCLLWLGRTTEAVEVLDGVRTMDVDARERAEIRFLTASIRYTHPGLIGDQPAGHPSSGRGPEAVVNTREALAHALETIMTKGPNSTVVVAAEQALQRAPLVGGAPPVLAAALTVLVHADHLETAALWTDRLLAQAGDRGASSWRAMLTGIRSDIALRAGQLGDAQRHAEAALGMMSRESWSDAFGVPLSVAMLALVARGRLDEAGRLLDQPVPDTMFDTVFGLFYLQARGNYYLATGRAEAALEDFLTCWDLTARWNVDLPAIAPWRIHAARAHLALGHAEEARVLAESQLTHLSPEPSRTHAAALRVLAATVPLAQRPTLLREAAEMLRACGDRLELAHTLADLSQAQKALGDFQRARMTVRRACDLATDCQADALRRQLLPDVDDTVPDGGDEHDAEAFNSLSEAERRVATLAAQGSTNRQIASKLFVTVSTVEQHLTKVYRKLNVTRRADLLVKLGPRIGNVA</sequence>
<dbReference type="SUPFAM" id="SSF46894">
    <property type="entry name" value="C-terminal effector domain of the bipartite response regulators"/>
    <property type="match status" value="1"/>
</dbReference>
<dbReference type="SMART" id="SM00421">
    <property type="entry name" value="HTH_LUXR"/>
    <property type="match status" value="1"/>
</dbReference>
<keyword evidence="1" id="KW-0547">Nucleotide-binding</keyword>
<evidence type="ECO:0000256" key="2">
    <source>
        <dbReference type="ARBA" id="ARBA00022840"/>
    </source>
</evidence>
<dbReference type="InterPro" id="IPR016032">
    <property type="entry name" value="Sig_transdc_resp-reg_C-effctor"/>
</dbReference>
<feature type="domain" description="HTH luxR-type" evidence="3">
    <location>
        <begin position="858"/>
        <end position="924"/>
    </location>
</feature>
<keyword evidence="5" id="KW-1185">Reference proteome</keyword>
<dbReference type="InterPro" id="IPR011990">
    <property type="entry name" value="TPR-like_helical_dom_sf"/>
</dbReference>
<dbReference type="InterPro" id="IPR041664">
    <property type="entry name" value="AAA_16"/>
</dbReference>
<dbReference type="InterPro" id="IPR027417">
    <property type="entry name" value="P-loop_NTPase"/>
</dbReference>
<name>A0ABT0YG93_9ACTN</name>
<dbReference type="InterPro" id="IPR000792">
    <property type="entry name" value="Tscrpt_reg_LuxR_C"/>
</dbReference>
<dbReference type="CDD" id="cd06170">
    <property type="entry name" value="LuxR_C_like"/>
    <property type="match status" value="1"/>
</dbReference>
<dbReference type="PANTHER" id="PTHR16305">
    <property type="entry name" value="TESTICULAR SOLUBLE ADENYLYL CYCLASE"/>
    <property type="match status" value="1"/>
</dbReference>
<dbReference type="EMBL" id="JAMQOL010000093">
    <property type="protein sequence ID" value="MCM4085078.1"/>
    <property type="molecule type" value="Genomic_DNA"/>
</dbReference>
<evidence type="ECO:0000313" key="4">
    <source>
        <dbReference type="EMBL" id="MCM4085078.1"/>
    </source>
</evidence>
<dbReference type="InterPro" id="IPR036388">
    <property type="entry name" value="WH-like_DNA-bd_sf"/>
</dbReference>
<evidence type="ECO:0000259" key="3">
    <source>
        <dbReference type="PROSITE" id="PS50043"/>
    </source>
</evidence>
<dbReference type="Proteomes" id="UP001523216">
    <property type="component" value="Unassembled WGS sequence"/>
</dbReference>
<comment type="caution">
    <text evidence="4">The sequence shown here is derived from an EMBL/GenBank/DDBJ whole genome shotgun (WGS) entry which is preliminary data.</text>
</comment>
<reference evidence="4 5" key="1">
    <citation type="submission" date="2022-06" db="EMBL/GenBank/DDBJ databases">
        <title>Actinoplanes abujensis sp. nov., isolated from Nigerian arid soil.</title>
        <authorList>
            <person name="Ding P."/>
        </authorList>
    </citation>
    <scope>NUCLEOTIDE SEQUENCE [LARGE SCALE GENOMIC DNA]</scope>
    <source>
        <strain evidence="5">TRM88002</strain>
    </source>
</reference>
<dbReference type="RefSeq" id="WP_251804811.1">
    <property type="nucleotide sequence ID" value="NZ_JAMQOL010000093.1"/>
</dbReference>
<accession>A0ABT0YG93</accession>
<organism evidence="4 5">
    <name type="scientific">Paractinoplanes hotanensis</name>
    <dbReference type="NCBI Taxonomy" id="2906497"/>
    <lineage>
        <taxon>Bacteria</taxon>
        <taxon>Bacillati</taxon>
        <taxon>Actinomycetota</taxon>
        <taxon>Actinomycetes</taxon>
        <taxon>Micromonosporales</taxon>
        <taxon>Micromonosporaceae</taxon>
        <taxon>Paractinoplanes</taxon>
    </lineage>
</organism>
<dbReference type="Gene3D" id="3.40.50.300">
    <property type="entry name" value="P-loop containing nucleotide triphosphate hydrolases"/>
    <property type="match status" value="1"/>
</dbReference>
<dbReference type="Pfam" id="PF13191">
    <property type="entry name" value="AAA_16"/>
    <property type="match status" value="1"/>
</dbReference>
<proteinExistence type="predicted"/>
<evidence type="ECO:0000313" key="5">
    <source>
        <dbReference type="Proteomes" id="UP001523216"/>
    </source>
</evidence>
<keyword evidence="2" id="KW-0067">ATP-binding</keyword>
<dbReference type="CDD" id="cd02019">
    <property type="entry name" value="NK"/>
    <property type="match status" value="1"/>
</dbReference>
<dbReference type="SUPFAM" id="SSF48452">
    <property type="entry name" value="TPR-like"/>
    <property type="match status" value="1"/>
</dbReference>
<dbReference type="Pfam" id="PF00196">
    <property type="entry name" value="GerE"/>
    <property type="match status" value="1"/>
</dbReference>
<dbReference type="SUPFAM" id="SSF52540">
    <property type="entry name" value="P-loop containing nucleoside triphosphate hydrolases"/>
    <property type="match status" value="1"/>
</dbReference>
<dbReference type="Gene3D" id="1.10.10.10">
    <property type="entry name" value="Winged helix-like DNA-binding domain superfamily/Winged helix DNA-binding domain"/>
    <property type="match status" value="1"/>
</dbReference>
<dbReference type="PANTHER" id="PTHR16305:SF35">
    <property type="entry name" value="TRANSCRIPTIONAL ACTIVATOR DOMAIN"/>
    <property type="match status" value="1"/>
</dbReference>
<dbReference type="PRINTS" id="PR00038">
    <property type="entry name" value="HTHLUXR"/>
</dbReference>
<dbReference type="PROSITE" id="PS50043">
    <property type="entry name" value="HTH_LUXR_2"/>
    <property type="match status" value="1"/>
</dbReference>
<evidence type="ECO:0000256" key="1">
    <source>
        <dbReference type="ARBA" id="ARBA00022741"/>
    </source>
</evidence>